<name>A0A5B7JGL6_PORTR</name>
<accession>A0A5B7JGL6</accession>
<organism evidence="1 2">
    <name type="scientific">Portunus trituberculatus</name>
    <name type="common">Swimming crab</name>
    <name type="synonym">Neptunus trituberculatus</name>
    <dbReference type="NCBI Taxonomy" id="210409"/>
    <lineage>
        <taxon>Eukaryota</taxon>
        <taxon>Metazoa</taxon>
        <taxon>Ecdysozoa</taxon>
        <taxon>Arthropoda</taxon>
        <taxon>Crustacea</taxon>
        <taxon>Multicrustacea</taxon>
        <taxon>Malacostraca</taxon>
        <taxon>Eumalacostraca</taxon>
        <taxon>Eucarida</taxon>
        <taxon>Decapoda</taxon>
        <taxon>Pleocyemata</taxon>
        <taxon>Brachyura</taxon>
        <taxon>Eubrachyura</taxon>
        <taxon>Portunoidea</taxon>
        <taxon>Portunidae</taxon>
        <taxon>Portuninae</taxon>
        <taxon>Portunus</taxon>
    </lineage>
</organism>
<proteinExistence type="predicted"/>
<comment type="caution">
    <text evidence="1">The sequence shown here is derived from an EMBL/GenBank/DDBJ whole genome shotgun (WGS) entry which is preliminary data.</text>
</comment>
<dbReference type="Proteomes" id="UP000324222">
    <property type="component" value="Unassembled WGS sequence"/>
</dbReference>
<dbReference type="AlphaFoldDB" id="A0A5B7JGL6"/>
<protein>
    <submittedName>
        <fullName evidence="1">Uncharacterized protein</fullName>
    </submittedName>
</protein>
<dbReference type="EMBL" id="VSRR010095861">
    <property type="protein sequence ID" value="MPC93725.1"/>
    <property type="molecule type" value="Genomic_DNA"/>
</dbReference>
<reference evidence="1 2" key="1">
    <citation type="submission" date="2019-05" db="EMBL/GenBank/DDBJ databases">
        <title>Another draft genome of Portunus trituberculatus and its Hox gene families provides insights of decapod evolution.</title>
        <authorList>
            <person name="Jeong J.-H."/>
            <person name="Song I."/>
            <person name="Kim S."/>
            <person name="Choi T."/>
            <person name="Kim D."/>
            <person name="Ryu S."/>
            <person name="Kim W."/>
        </authorList>
    </citation>
    <scope>NUCLEOTIDE SEQUENCE [LARGE SCALE GENOMIC DNA]</scope>
    <source>
        <tissue evidence="1">Muscle</tissue>
    </source>
</reference>
<sequence>MVTSSLTQLSSVQPVPFHHSTTILIQAEAKARISRWPHWEQSQVAVYQMLSAGNTTTGNQITVQS</sequence>
<evidence type="ECO:0000313" key="1">
    <source>
        <dbReference type="EMBL" id="MPC93725.1"/>
    </source>
</evidence>
<gene>
    <name evidence="1" type="ORF">E2C01_088865</name>
</gene>
<keyword evidence="2" id="KW-1185">Reference proteome</keyword>
<evidence type="ECO:0000313" key="2">
    <source>
        <dbReference type="Proteomes" id="UP000324222"/>
    </source>
</evidence>